<proteinExistence type="predicted"/>
<evidence type="ECO:0000256" key="3">
    <source>
        <dbReference type="ARBA" id="ARBA00022927"/>
    </source>
</evidence>
<reference evidence="6" key="1">
    <citation type="submission" date="2014-11" db="EMBL/GenBank/DDBJ databases">
        <authorList>
            <person name="Otto D Thomas"/>
            <person name="Naeem Raeece"/>
        </authorList>
    </citation>
    <scope>NUCLEOTIDE SEQUENCE</scope>
</reference>
<dbReference type="PhylomeDB" id="A0A0G4HF14"/>
<dbReference type="GO" id="GO:0006886">
    <property type="term" value="P:intracellular protein transport"/>
    <property type="evidence" value="ECO:0007669"/>
    <property type="project" value="InterPro"/>
</dbReference>
<accession>A0A0G4HF14</accession>
<dbReference type="Pfam" id="PF01602">
    <property type="entry name" value="Adaptin_N"/>
    <property type="match status" value="1"/>
</dbReference>
<keyword evidence="2" id="KW-0813">Transport</keyword>
<keyword evidence="3" id="KW-0653">Protein transport</keyword>
<name>A0A0G4HF14_9ALVE</name>
<dbReference type="InterPro" id="IPR016024">
    <property type="entry name" value="ARM-type_fold"/>
</dbReference>
<dbReference type="Gene3D" id="1.25.10.10">
    <property type="entry name" value="Leucine-rich Repeat Variant"/>
    <property type="match status" value="1"/>
</dbReference>
<evidence type="ECO:0000256" key="2">
    <source>
        <dbReference type="ARBA" id="ARBA00022448"/>
    </source>
</evidence>
<feature type="domain" description="Clathrin/coatomer adaptor adaptin-like N-terminal" evidence="5">
    <location>
        <begin position="22"/>
        <end position="174"/>
    </location>
</feature>
<dbReference type="SUPFAM" id="SSF48371">
    <property type="entry name" value="ARM repeat"/>
    <property type="match status" value="1"/>
</dbReference>
<gene>
    <name evidence="6" type="ORF">Cvel_26788</name>
</gene>
<dbReference type="InterPro" id="IPR002553">
    <property type="entry name" value="Clathrin/coatomer_adapt-like_N"/>
</dbReference>
<dbReference type="InterPro" id="IPR050840">
    <property type="entry name" value="Adaptor_Complx_Large_Subunit"/>
</dbReference>
<organism evidence="6">
    <name type="scientific">Chromera velia CCMP2878</name>
    <dbReference type="NCBI Taxonomy" id="1169474"/>
    <lineage>
        <taxon>Eukaryota</taxon>
        <taxon>Sar</taxon>
        <taxon>Alveolata</taxon>
        <taxon>Colpodellida</taxon>
        <taxon>Chromeraceae</taxon>
        <taxon>Chromera</taxon>
    </lineage>
</organism>
<keyword evidence="4" id="KW-0472">Membrane</keyword>
<sequence length="176" mass="19840">MSQKLRDLVRAVRGCKTAAEERGVIAKECAMIRTTFKDESDSYRHRNVAKLLFIHMLGYPTSFGQMECLKLIACPKFPQKRVGYLGLTQLLDEDTEVLMLVTNSIKNDMAHPNQYVNGLALSALGNIANVEMCRALAREVEELLGNSNPYIKKKAAMCATRMVRKVEDLEERWVSG</sequence>
<evidence type="ECO:0000256" key="4">
    <source>
        <dbReference type="ARBA" id="ARBA00023136"/>
    </source>
</evidence>
<protein>
    <recommendedName>
        <fullName evidence="5">Clathrin/coatomer adaptor adaptin-like N-terminal domain-containing protein</fullName>
    </recommendedName>
</protein>
<dbReference type="EMBL" id="CDMZ01002465">
    <property type="protein sequence ID" value="CEM42503.1"/>
    <property type="molecule type" value="Genomic_DNA"/>
</dbReference>
<evidence type="ECO:0000259" key="5">
    <source>
        <dbReference type="Pfam" id="PF01602"/>
    </source>
</evidence>
<dbReference type="GO" id="GO:0016192">
    <property type="term" value="P:vesicle-mediated transport"/>
    <property type="evidence" value="ECO:0007669"/>
    <property type="project" value="InterPro"/>
</dbReference>
<dbReference type="InterPro" id="IPR011989">
    <property type="entry name" value="ARM-like"/>
</dbReference>
<evidence type="ECO:0000313" key="6">
    <source>
        <dbReference type="EMBL" id="CEM42503.1"/>
    </source>
</evidence>
<dbReference type="AlphaFoldDB" id="A0A0G4HF14"/>
<dbReference type="GO" id="GO:0012505">
    <property type="term" value="C:endomembrane system"/>
    <property type="evidence" value="ECO:0007669"/>
    <property type="project" value="UniProtKB-SubCell"/>
</dbReference>
<dbReference type="VEuPathDB" id="CryptoDB:Cvel_26788"/>
<dbReference type="GO" id="GO:0030117">
    <property type="term" value="C:membrane coat"/>
    <property type="evidence" value="ECO:0007669"/>
    <property type="project" value="InterPro"/>
</dbReference>
<comment type="subcellular location">
    <subcellularLocation>
        <location evidence="1">Endomembrane system</location>
    </subcellularLocation>
</comment>
<dbReference type="PANTHER" id="PTHR22780">
    <property type="entry name" value="ADAPTIN, ALPHA/GAMMA/EPSILON"/>
    <property type="match status" value="1"/>
</dbReference>
<evidence type="ECO:0000256" key="1">
    <source>
        <dbReference type="ARBA" id="ARBA00004308"/>
    </source>
</evidence>